<evidence type="ECO:0000256" key="1">
    <source>
        <dbReference type="SAM" id="MobiDB-lite"/>
    </source>
</evidence>
<dbReference type="GeneID" id="5980725"/>
<accession>Q0U3R4</accession>
<dbReference type="AlphaFoldDB" id="Q0U3R4"/>
<sequence>MQRKQYQRKVGRQARAYQIETTMFRSYKSPWVNTPTQEGSNKFRDKSPQHDEASQANPEVFVQIRSGQNHEKRDDRQLCKHQCRNVQQLVCILGLEGISIK</sequence>
<name>Q0U3R4_PHANO</name>
<dbReference type="RefSeq" id="XP_001803805.1">
    <property type="nucleotide sequence ID" value="XM_001803753.1"/>
</dbReference>
<protein>
    <submittedName>
        <fullName evidence="2">Uncharacterized protein</fullName>
    </submittedName>
</protein>
<dbReference type="KEGG" id="pno:SNOG_13600"/>
<dbReference type="InParanoid" id="Q0U3R4"/>
<organism evidence="2 3">
    <name type="scientific">Phaeosphaeria nodorum (strain SN15 / ATCC MYA-4574 / FGSC 10173)</name>
    <name type="common">Glume blotch fungus</name>
    <name type="synonym">Parastagonospora nodorum</name>
    <dbReference type="NCBI Taxonomy" id="321614"/>
    <lineage>
        <taxon>Eukaryota</taxon>
        <taxon>Fungi</taxon>
        <taxon>Dikarya</taxon>
        <taxon>Ascomycota</taxon>
        <taxon>Pezizomycotina</taxon>
        <taxon>Dothideomycetes</taxon>
        <taxon>Pleosporomycetidae</taxon>
        <taxon>Pleosporales</taxon>
        <taxon>Pleosporineae</taxon>
        <taxon>Phaeosphaeriaceae</taxon>
        <taxon>Parastagonospora</taxon>
    </lineage>
</organism>
<feature type="compositionally biased region" description="Basic and acidic residues" evidence="1">
    <location>
        <begin position="41"/>
        <end position="53"/>
    </location>
</feature>
<evidence type="ECO:0000313" key="3">
    <source>
        <dbReference type="Proteomes" id="UP000001055"/>
    </source>
</evidence>
<dbReference type="Proteomes" id="UP000001055">
    <property type="component" value="Unassembled WGS sequence"/>
</dbReference>
<reference evidence="3" key="1">
    <citation type="journal article" date="2007" name="Plant Cell">
        <title>Dothideomycete-plant interactions illuminated by genome sequencing and EST analysis of the wheat pathogen Stagonospora nodorum.</title>
        <authorList>
            <person name="Hane J.K."/>
            <person name="Lowe R.G."/>
            <person name="Solomon P.S."/>
            <person name="Tan K.C."/>
            <person name="Schoch C.L."/>
            <person name="Spatafora J.W."/>
            <person name="Crous P.W."/>
            <person name="Kodira C."/>
            <person name="Birren B.W."/>
            <person name="Galagan J.E."/>
            <person name="Torriani S.F."/>
            <person name="McDonald B.A."/>
            <person name="Oliver R.P."/>
        </authorList>
    </citation>
    <scope>NUCLEOTIDE SEQUENCE [LARGE SCALE GENOMIC DNA]</scope>
    <source>
        <strain evidence="3">SN15 / ATCC MYA-4574 / FGSC 10173</strain>
    </source>
</reference>
<dbReference type="HOGENOM" id="CLU_2292678_0_0_1"/>
<evidence type="ECO:0000313" key="2">
    <source>
        <dbReference type="EMBL" id="EAT79047.1"/>
    </source>
</evidence>
<gene>
    <name evidence="2" type="ORF">SNOG_13600</name>
</gene>
<feature type="compositionally biased region" description="Polar residues" evidence="1">
    <location>
        <begin position="31"/>
        <end position="40"/>
    </location>
</feature>
<proteinExistence type="predicted"/>
<feature type="region of interest" description="Disordered" evidence="1">
    <location>
        <begin position="28"/>
        <end position="59"/>
    </location>
</feature>
<dbReference type="EMBL" id="CH445351">
    <property type="protein sequence ID" value="EAT79047.1"/>
    <property type="molecule type" value="Genomic_DNA"/>
</dbReference>